<name>A0A166DAF4_9AGAM</name>
<dbReference type="EMBL" id="KV417616">
    <property type="protein sequence ID" value="KZP14493.1"/>
    <property type="molecule type" value="Genomic_DNA"/>
</dbReference>
<gene>
    <name evidence="1" type="ORF">FIBSPDRAFT_868163</name>
</gene>
<reference evidence="1 2" key="1">
    <citation type="journal article" date="2016" name="Mol. Biol. Evol.">
        <title>Comparative Genomics of Early-Diverging Mushroom-Forming Fungi Provides Insights into the Origins of Lignocellulose Decay Capabilities.</title>
        <authorList>
            <person name="Nagy L.G."/>
            <person name="Riley R."/>
            <person name="Tritt A."/>
            <person name="Adam C."/>
            <person name="Daum C."/>
            <person name="Floudas D."/>
            <person name="Sun H."/>
            <person name="Yadav J.S."/>
            <person name="Pangilinan J."/>
            <person name="Larsson K.H."/>
            <person name="Matsuura K."/>
            <person name="Barry K."/>
            <person name="Labutti K."/>
            <person name="Kuo R."/>
            <person name="Ohm R.A."/>
            <person name="Bhattacharya S.S."/>
            <person name="Shirouzu T."/>
            <person name="Yoshinaga Y."/>
            <person name="Martin F.M."/>
            <person name="Grigoriev I.V."/>
            <person name="Hibbett D.S."/>
        </authorList>
    </citation>
    <scope>NUCLEOTIDE SEQUENCE [LARGE SCALE GENOMIC DNA]</scope>
    <source>
        <strain evidence="1 2">CBS 109695</strain>
    </source>
</reference>
<protein>
    <submittedName>
        <fullName evidence="1">Uncharacterized protein</fullName>
    </submittedName>
</protein>
<organism evidence="1 2">
    <name type="scientific">Athelia psychrophila</name>
    <dbReference type="NCBI Taxonomy" id="1759441"/>
    <lineage>
        <taxon>Eukaryota</taxon>
        <taxon>Fungi</taxon>
        <taxon>Dikarya</taxon>
        <taxon>Basidiomycota</taxon>
        <taxon>Agaricomycotina</taxon>
        <taxon>Agaricomycetes</taxon>
        <taxon>Agaricomycetidae</taxon>
        <taxon>Atheliales</taxon>
        <taxon>Atheliaceae</taxon>
        <taxon>Athelia</taxon>
    </lineage>
</organism>
<dbReference type="Proteomes" id="UP000076532">
    <property type="component" value="Unassembled WGS sequence"/>
</dbReference>
<proteinExistence type="predicted"/>
<sequence length="51" mass="5624">MGRSHSCKPRDADDICGHTRKGVWEAGLELDLCSWVIVLLPGSSMKRLQVA</sequence>
<evidence type="ECO:0000313" key="2">
    <source>
        <dbReference type="Proteomes" id="UP000076532"/>
    </source>
</evidence>
<evidence type="ECO:0000313" key="1">
    <source>
        <dbReference type="EMBL" id="KZP14493.1"/>
    </source>
</evidence>
<accession>A0A166DAF4</accession>
<keyword evidence="2" id="KW-1185">Reference proteome</keyword>
<dbReference type="AlphaFoldDB" id="A0A166DAF4"/>